<dbReference type="AlphaFoldDB" id="A0A0K2UW63"/>
<proteinExistence type="predicted"/>
<name>A0A0K2UW63_LEPSM</name>
<sequence length="65" mass="7525">MRLIHEGKMITTVELAGKYIFLHVFSMESVFYRLVDLKHTPNPTFLYLVIRSTRILSARSIIIGS</sequence>
<organism evidence="1">
    <name type="scientific">Lepeophtheirus salmonis</name>
    <name type="common">Salmon louse</name>
    <name type="synonym">Caligus salmonis</name>
    <dbReference type="NCBI Taxonomy" id="72036"/>
    <lineage>
        <taxon>Eukaryota</taxon>
        <taxon>Metazoa</taxon>
        <taxon>Ecdysozoa</taxon>
        <taxon>Arthropoda</taxon>
        <taxon>Crustacea</taxon>
        <taxon>Multicrustacea</taxon>
        <taxon>Hexanauplia</taxon>
        <taxon>Copepoda</taxon>
        <taxon>Siphonostomatoida</taxon>
        <taxon>Caligidae</taxon>
        <taxon>Lepeophtheirus</taxon>
    </lineage>
</organism>
<evidence type="ECO:0000313" key="1">
    <source>
        <dbReference type="EMBL" id="CDW42167.1"/>
    </source>
</evidence>
<protein>
    <submittedName>
        <fullName evidence="1">Uncharacterized protein</fullName>
    </submittedName>
</protein>
<reference evidence="1" key="1">
    <citation type="submission" date="2014-05" db="EMBL/GenBank/DDBJ databases">
        <authorList>
            <person name="Chronopoulou M."/>
        </authorList>
    </citation>
    <scope>NUCLEOTIDE SEQUENCE</scope>
    <source>
        <tissue evidence="1">Whole organism</tissue>
    </source>
</reference>
<feature type="non-terminal residue" evidence="1">
    <location>
        <position position="65"/>
    </location>
</feature>
<dbReference type="EMBL" id="HACA01024806">
    <property type="protein sequence ID" value="CDW42167.1"/>
    <property type="molecule type" value="Transcribed_RNA"/>
</dbReference>
<accession>A0A0K2UW63</accession>